<dbReference type="RefSeq" id="WP_183570484.1">
    <property type="nucleotide sequence ID" value="NZ_JACHOP010000012.1"/>
</dbReference>
<keyword evidence="3" id="KW-1185">Reference proteome</keyword>
<evidence type="ECO:0000256" key="1">
    <source>
        <dbReference type="SAM" id="SignalP"/>
    </source>
</evidence>
<organism evidence="2 3">
    <name type="scientific">Methylorubrum rhodinum</name>
    <dbReference type="NCBI Taxonomy" id="29428"/>
    <lineage>
        <taxon>Bacteria</taxon>
        <taxon>Pseudomonadati</taxon>
        <taxon>Pseudomonadota</taxon>
        <taxon>Alphaproteobacteria</taxon>
        <taxon>Hyphomicrobiales</taxon>
        <taxon>Methylobacteriaceae</taxon>
        <taxon>Methylorubrum</taxon>
    </lineage>
</organism>
<comment type="caution">
    <text evidence="2">The sequence shown here is derived from an EMBL/GenBank/DDBJ whole genome shotgun (WGS) entry which is preliminary data.</text>
</comment>
<evidence type="ECO:0000313" key="3">
    <source>
        <dbReference type="Proteomes" id="UP000583454"/>
    </source>
</evidence>
<evidence type="ECO:0000313" key="2">
    <source>
        <dbReference type="EMBL" id="MBB5758234.1"/>
    </source>
</evidence>
<accession>A0A840ZM27</accession>
<gene>
    <name evidence="2" type="ORF">HNR00_002952</name>
</gene>
<name>A0A840ZM27_9HYPH</name>
<reference evidence="2 3" key="1">
    <citation type="submission" date="2020-08" db="EMBL/GenBank/DDBJ databases">
        <title>Genomic Encyclopedia of Type Strains, Phase IV (KMG-IV): sequencing the most valuable type-strain genomes for metagenomic binning, comparative biology and taxonomic classification.</title>
        <authorList>
            <person name="Goeker M."/>
        </authorList>
    </citation>
    <scope>NUCLEOTIDE SEQUENCE [LARGE SCALE GENOMIC DNA]</scope>
    <source>
        <strain evidence="2 3">DSM 2163</strain>
    </source>
</reference>
<feature type="signal peptide" evidence="1">
    <location>
        <begin position="1"/>
        <end position="25"/>
    </location>
</feature>
<keyword evidence="1" id="KW-0732">Signal</keyword>
<dbReference type="EMBL" id="JACHOP010000012">
    <property type="protein sequence ID" value="MBB5758234.1"/>
    <property type="molecule type" value="Genomic_DNA"/>
</dbReference>
<protein>
    <submittedName>
        <fullName evidence="2">Uncharacterized protein</fullName>
    </submittedName>
</protein>
<proteinExistence type="predicted"/>
<dbReference type="Proteomes" id="UP000583454">
    <property type="component" value="Unassembled WGS sequence"/>
</dbReference>
<sequence length="133" mass="14355">MTARVGLAFGLVLLASAAGSDPARAQGVWNELQAWERAAPAREAEQQAMSARAQAAFAPCKGEKSPCRTQLVEQGWRVTFSSFEPLGIDIGLAINLLELEGQQQICTTFIAHDDAEHERPCRGMAPSSDMVKN</sequence>
<dbReference type="AlphaFoldDB" id="A0A840ZM27"/>
<feature type="chain" id="PRO_5032759825" evidence="1">
    <location>
        <begin position="26"/>
        <end position="133"/>
    </location>
</feature>